<evidence type="ECO:0000313" key="1">
    <source>
        <dbReference type="EMBL" id="GFH31313.1"/>
    </source>
</evidence>
<reference evidence="1 2" key="1">
    <citation type="submission" date="2020-02" db="EMBL/GenBank/DDBJ databases">
        <title>Draft genome sequence of Haematococcus lacustris strain NIES-144.</title>
        <authorList>
            <person name="Morimoto D."/>
            <person name="Nakagawa S."/>
            <person name="Yoshida T."/>
            <person name="Sawayama S."/>
        </authorList>
    </citation>
    <scope>NUCLEOTIDE SEQUENCE [LARGE SCALE GENOMIC DNA]</scope>
    <source>
        <strain evidence="1 2">NIES-144</strain>
    </source>
</reference>
<organism evidence="1 2">
    <name type="scientific">Haematococcus lacustris</name>
    <name type="common">Green alga</name>
    <name type="synonym">Haematococcus pluvialis</name>
    <dbReference type="NCBI Taxonomy" id="44745"/>
    <lineage>
        <taxon>Eukaryota</taxon>
        <taxon>Viridiplantae</taxon>
        <taxon>Chlorophyta</taxon>
        <taxon>core chlorophytes</taxon>
        <taxon>Chlorophyceae</taxon>
        <taxon>CS clade</taxon>
        <taxon>Chlamydomonadales</taxon>
        <taxon>Haematococcaceae</taxon>
        <taxon>Haematococcus</taxon>
    </lineage>
</organism>
<feature type="non-terminal residue" evidence="1">
    <location>
        <position position="80"/>
    </location>
</feature>
<sequence length="80" mass="9218">MPVRTLALVSLRSCQNERVGLINCGPDCDHAELLRTRPPLQPQQIYNRKHTCLLVMAQGLKLVWWYDSAHSNPLPQFHLK</sequence>
<gene>
    <name evidence="1" type="ORF">HaLaN_30330</name>
</gene>
<dbReference type="AlphaFoldDB" id="A0A6A0AGB5"/>
<protein>
    <submittedName>
        <fullName evidence="1">Uncharacterized protein</fullName>
    </submittedName>
</protein>
<dbReference type="EMBL" id="BLLF01005525">
    <property type="protein sequence ID" value="GFH31313.1"/>
    <property type="molecule type" value="Genomic_DNA"/>
</dbReference>
<comment type="caution">
    <text evidence="1">The sequence shown here is derived from an EMBL/GenBank/DDBJ whole genome shotgun (WGS) entry which is preliminary data.</text>
</comment>
<evidence type="ECO:0000313" key="2">
    <source>
        <dbReference type="Proteomes" id="UP000485058"/>
    </source>
</evidence>
<proteinExistence type="predicted"/>
<accession>A0A6A0AGB5</accession>
<name>A0A6A0AGB5_HAELA</name>
<dbReference type="Proteomes" id="UP000485058">
    <property type="component" value="Unassembled WGS sequence"/>
</dbReference>
<keyword evidence="2" id="KW-1185">Reference proteome</keyword>